<evidence type="ECO:0000259" key="1">
    <source>
        <dbReference type="Pfam" id="PF01610"/>
    </source>
</evidence>
<dbReference type="PANTHER" id="PTHR33498">
    <property type="entry name" value="TRANSPOSASE FOR INSERTION SEQUENCE ELEMENT IS1557"/>
    <property type="match status" value="1"/>
</dbReference>
<dbReference type="InterPro" id="IPR002560">
    <property type="entry name" value="Transposase_DDE"/>
</dbReference>
<organism evidence="2 3">
    <name type="scientific">Tsukamurella pseudospumae</name>
    <dbReference type="NCBI Taxonomy" id="239498"/>
    <lineage>
        <taxon>Bacteria</taxon>
        <taxon>Bacillati</taxon>
        <taxon>Actinomycetota</taxon>
        <taxon>Actinomycetes</taxon>
        <taxon>Mycobacteriales</taxon>
        <taxon>Tsukamurellaceae</taxon>
        <taxon>Tsukamurella</taxon>
    </lineage>
</organism>
<accession>A0A138AV86</accession>
<name>A0A138AV86_9ACTN</name>
<reference evidence="3" key="1">
    <citation type="submission" date="2016-02" db="EMBL/GenBank/DDBJ databases">
        <authorList>
            <person name="Wen L."/>
            <person name="He K."/>
            <person name="Yang H."/>
        </authorList>
    </citation>
    <scope>NUCLEOTIDE SEQUENCE [LARGE SCALE GENOMIC DNA]</scope>
    <source>
        <strain evidence="3">JCM 15929</strain>
    </source>
</reference>
<proteinExistence type="predicted"/>
<evidence type="ECO:0000313" key="3">
    <source>
        <dbReference type="Proteomes" id="UP000070258"/>
    </source>
</evidence>
<dbReference type="Pfam" id="PF01610">
    <property type="entry name" value="DDE_Tnp_ISL3"/>
    <property type="match status" value="1"/>
</dbReference>
<dbReference type="InterPro" id="IPR047951">
    <property type="entry name" value="Transpos_ISL3"/>
</dbReference>
<sequence length="138" mass="16010">MSDKSFARMWNDLIDHDTTGQILTAYIAKEQLRHLLAAARDNADTHEVRARLYAFYTWCADADLPELTRLATTIEAWWPAILAFIDTGITNARTEGLNRLVKQVKRVACGFRNTENSRRRIRFHCTRTQRASIQQFHC</sequence>
<evidence type="ECO:0000313" key="2">
    <source>
        <dbReference type="EMBL" id="KXP14286.1"/>
    </source>
</evidence>
<dbReference type="AlphaFoldDB" id="A0A138AV86"/>
<gene>
    <name evidence="2" type="ORF">AXK60_20935</name>
</gene>
<protein>
    <recommendedName>
        <fullName evidence="1">Transposase IS204/IS1001/IS1096/IS1165 DDE domain-containing protein</fullName>
    </recommendedName>
</protein>
<dbReference type="PANTHER" id="PTHR33498:SF1">
    <property type="entry name" value="TRANSPOSASE FOR INSERTION SEQUENCE ELEMENT IS1557"/>
    <property type="match status" value="1"/>
</dbReference>
<feature type="domain" description="Transposase IS204/IS1001/IS1096/IS1165 DDE" evidence="1">
    <location>
        <begin position="18"/>
        <end position="121"/>
    </location>
</feature>
<dbReference type="Proteomes" id="UP000070258">
    <property type="component" value="Unassembled WGS sequence"/>
</dbReference>
<comment type="caution">
    <text evidence="2">The sequence shown here is derived from an EMBL/GenBank/DDBJ whole genome shotgun (WGS) entry which is preliminary data.</text>
</comment>
<dbReference type="EMBL" id="LSRF01000004">
    <property type="protein sequence ID" value="KXP14286.1"/>
    <property type="molecule type" value="Genomic_DNA"/>
</dbReference>